<dbReference type="RefSeq" id="WP_052403068.1">
    <property type="nucleotide sequence ID" value="NZ_CCVW01000001.1"/>
</dbReference>
<keyword evidence="3" id="KW-0813">Transport</keyword>
<evidence type="ECO:0000256" key="6">
    <source>
        <dbReference type="ARBA" id="ARBA00023136"/>
    </source>
</evidence>
<keyword evidence="7" id="KW-0998">Cell outer membrane</keyword>
<gene>
    <name evidence="8" type="ORF">BN59_00289</name>
</gene>
<keyword evidence="5" id="KW-0812">Transmembrane</keyword>
<keyword evidence="9" id="KW-1185">Reference proteome</keyword>
<reference evidence="8 9" key="1">
    <citation type="submission" date="2014-06" db="EMBL/GenBank/DDBJ databases">
        <authorList>
            <person name="Urmite Genomes Urmite Genomes"/>
        </authorList>
    </citation>
    <scope>NUCLEOTIDE SEQUENCE [LARGE SCALE GENOMIC DNA]</scope>
</reference>
<dbReference type="GO" id="GO:1990281">
    <property type="term" value="C:efflux pump complex"/>
    <property type="evidence" value="ECO:0007669"/>
    <property type="project" value="TreeGrafter"/>
</dbReference>
<protein>
    <submittedName>
        <fullName evidence="8">Outer membrane channel protein</fullName>
    </submittedName>
</protein>
<evidence type="ECO:0000256" key="4">
    <source>
        <dbReference type="ARBA" id="ARBA00022452"/>
    </source>
</evidence>
<dbReference type="PANTHER" id="PTHR30026:SF22">
    <property type="entry name" value="OUTER MEMBRANE EFFLUX PROTEIN"/>
    <property type="match status" value="1"/>
</dbReference>
<accession>A0A078KNT9</accession>
<dbReference type="Proteomes" id="UP000044071">
    <property type="component" value="Unassembled WGS sequence"/>
</dbReference>
<evidence type="ECO:0000256" key="2">
    <source>
        <dbReference type="ARBA" id="ARBA00007613"/>
    </source>
</evidence>
<evidence type="ECO:0000256" key="5">
    <source>
        <dbReference type="ARBA" id="ARBA00022692"/>
    </source>
</evidence>
<dbReference type="GO" id="GO:0009279">
    <property type="term" value="C:cell outer membrane"/>
    <property type="evidence" value="ECO:0007669"/>
    <property type="project" value="UniProtKB-SubCell"/>
</dbReference>
<comment type="similarity">
    <text evidence="2">Belongs to the outer membrane factor (OMF) (TC 1.B.17) family.</text>
</comment>
<proteinExistence type="inferred from homology"/>
<evidence type="ECO:0000256" key="7">
    <source>
        <dbReference type="ARBA" id="ARBA00023237"/>
    </source>
</evidence>
<evidence type="ECO:0000313" key="9">
    <source>
        <dbReference type="Proteomes" id="UP000044071"/>
    </source>
</evidence>
<name>A0A078KNT9_9GAMM</name>
<dbReference type="AlphaFoldDB" id="A0A078KNT9"/>
<dbReference type="SUPFAM" id="SSF56954">
    <property type="entry name" value="Outer membrane efflux proteins (OEP)"/>
    <property type="match status" value="1"/>
</dbReference>
<evidence type="ECO:0000256" key="3">
    <source>
        <dbReference type="ARBA" id="ARBA00022448"/>
    </source>
</evidence>
<dbReference type="Gene3D" id="1.20.1600.10">
    <property type="entry name" value="Outer membrane efflux proteins (OEP)"/>
    <property type="match status" value="1"/>
</dbReference>
<dbReference type="PANTHER" id="PTHR30026">
    <property type="entry name" value="OUTER MEMBRANE PROTEIN TOLC"/>
    <property type="match status" value="1"/>
</dbReference>
<organism evidence="8 9">
    <name type="scientific">Legionella massiliensis</name>
    <dbReference type="NCBI Taxonomy" id="1034943"/>
    <lineage>
        <taxon>Bacteria</taxon>
        <taxon>Pseudomonadati</taxon>
        <taxon>Pseudomonadota</taxon>
        <taxon>Gammaproteobacteria</taxon>
        <taxon>Legionellales</taxon>
        <taxon>Legionellaceae</taxon>
        <taxon>Legionella</taxon>
    </lineage>
</organism>
<dbReference type="STRING" id="1034943.BN59_00289"/>
<dbReference type="eggNOG" id="COG1538">
    <property type="taxonomic scope" value="Bacteria"/>
</dbReference>
<keyword evidence="4" id="KW-1134">Transmembrane beta strand</keyword>
<comment type="subcellular location">
    <subcellularLocation>
        <location evidence="1">Cell outer membrane</location>
    </subcellularLocation>
</comment>
<dbReference type="GO" id="GO:0015288">
    <property type="term" value="F:porin activity"/>
    <property type="evidence" value="ECO:0007669"/>
    <property type="project" value="TreeGrafter"/>
</dbReference>
<sequence length="487" mass="54544">MNKTKQPIFLAWLSRSNYLLLIVLLFHSPLLAAEILGNSDNLALVDRAQFSNFDIDIKAVEVLPPDIRPTATRNLSNIGGELDLFEAVRIALNRHPTVSAAAAALAQQNSAVDLAKSAYWPQFQAGVSSGKYQWGIGNQQQLMLFANQTLYDFGKIKNNVKTSKAVANQQKAYILDTIDEVSLETAEAVINISRYQSLIKLVQSHISKINHILDITKLRAKAGLTSEADPIQAISRYENAQSLLLDTQMLLRHWEARLNTLTGLPPPYNLAPLPEKLFAQAKLYKNPAPNQLPVVISAEYERQAALAQKDLAHANRMPTLSLEGAINQGINGVTFYNNLEGGTYRTVMLKISSAPWQGSSRALVEQAASYAIEAARAKRDSAYLQVSDKIKDYREQIMGTKKRLKVLAEREQSIIRTRELYEEQYKVGHRTALDLLNAEQEIQFAASERENARYNMWLYIVKYISVTGRARKVYSLNNTTIQGIEIK</sequence>
<evidence type="ECO:0000313" key="8">
    <source>
        <dbReference type="EMBL" id="CDZ76025.1"/>
    </source>
</evidence>
<dbReference type="GO" id="GO:0015562">
    <property type="term" value="F:efflux transmembrane transporter activity"/>
    <property type="evidence" value="ECO:0007669"/>
    <property type="project" value="InterPro"/>
</dbReference>
<dbReference type="OrthoDB" id="314748at2"/>
<keyword evidence="6" id="KW-0472">Membrane</keyword>
<dbReference type="EMBL" id="CCSB01000001">
    <property type="protein sequence ID" value="CDZ76025.1"/>
    <property type="molecule type" value="Genomic_DNA"/>
</dbReference>
<dbReference type="InterPro" id="IPR051906">
    <property type="entry name" value="TolC-like"/>
</dbReference>
<evidence type="ECO:0000256" key="1">
    <source>
        <dbReference type="ARBA" id="ARBA00004442"/>
    </source>
</evidence>
<dbReference type="Pfam" id="PF02321">
    <property type="entry name" value="OEP"/>
    <property type="match status" value="2"/>
</dbReference>
<dbReference type="InterPro" id="IPR003423">
    <property type="entry name" value="OMP_efflux"/>
</dbReference>